<dbReference type="InterPro" id="IPR036388">
    <property type="entry name" value="WH-like_DNA-bd_sf"/>
</dbReference>
<dbReference type="InterPro" id="IPR036390">
    <property type="entry name" value="WH_DNA-bd_sf"/>
</dbReference>
<dbReference type="OrthoDB" id="11410at2157"/>
<dbReference type="InterPro" id="IPR016490">
    <property type="entry name" value="Tscrpt_reg_HTH_AF0396-typ3"/>
</dbReference>
<dbReference type="PIRSF" id="PIRSF006692">
    <property type="entry name" value="TF_HTH_AF0396_prd"/>
    <property type="match status" value="1"/>
</dbReference>
<comment type="caution">
    <text evidence="2">The sequence shown here is derived from an EMBL/GenBank/DDBJ whole genome shotgun (WGS) entry which is preliminary data.</text>
</comment>
<accession>A0A4E0PZW5</accession>
<evidence type="ECO:0000259" key="1">
    <source>
        <dbReference type="Pfam" id="PF08350"/>
    </source>
</evidence>
<evidence type="ECO:0000313" key="2">
    <source>
        <dbReference type="EMBL" id="TGC09525.1"/>
    </source>
</evidence>
<dbReference type="Proteomes" id="UP000297295">
    <property type="component" value="Unassembled WGS sequence"/>
</dbReference>
<name>A0A4E0PZW5_9EURY</name>
<sequence>MEKSTFIYSICASGIRKDILLLLLDGSKDKEIIQNHLNISIQALVSQLKILEENYLITTSNDSYTLTPMGKIIVREIIPTLNMINFFGNNIDYWGTHDLDFIPPHLAKRMNEFGSCSIIEVSLTNLYEADYSFIEQAKDTKFFYLITSFLFSNYKQIFRDLAENYVNSEVIISKDLHEKLTLEDEENFKYVCQLPNIRIHVHPTNFKLVSFTFSGRNFMFRLLTVEGDYDHKRVICASDHALKWGKELVEYYLKDSIPITEI</sequence>
<keyword evidence="3" id="KW-1185">Reference proteome</keyword>
<dbReference type="AlphaFoldDB" id="A0A4E0PZW5"/>
<dbReference type="Gene3D" id="1.10.10.10">
    <property type="entry name" value="Winged helix-like DNA-binding domain superfamily/Winged helix DNA-binding domain"/>
    <property type="match status" value="1"/>
</dbReference>
<dbReference type="SUPFAM" id="SSF46785">
    <property type="entry name" value="Winged helix' DNA-binding domain"/>
    <property type="match status" value="1"/>
</dbReference>
<organism evidence="2 3">
    <name type="scientific">Methanolobus halotolerans</name>
    <dbReference type="NCBI Taxonomy" id="2052935"/>
    <lineage>
        <taxon>Archaea</taxon>
        <taxon>Methanobacteriati</taxon>
        <taxon>Methanobacteriota</taxon>
        <taxon>Stenosarchaea group</taxon>
        <taxon>Methanomicrobia</taxon>
        <taxon>Methanosarcinales</taxon>
        <taxon>Methanosarcinaceae</taxon>
        <taxon>Methanolobus</taxon>
    </lineage>
</organism>
<proteinExistence type="predicted"/>
<protein>
    <submittedName>
        <fullName evidence="2">Transcriptional regulator</fullName>
    </submittedName>
</protein>
<evidence type="ECO:0000313" key="3">
    <source>
        <dbReference type="Proteomes" id="UP000297295"/>
    </source>
</evidence>
<dbReference type="Pfam" id="PF08350">
    <property type="entry name" value="FilR1_middle"/>
    <property type="match status" value="1"/>
</dbReference>
<dbReference type="RefSeq" id="WP_135389564.1">
    <property type="nucleotide sequence ID" value="NZ_PGGK01000005.1"/>
</dbReference>
<reference evidence="2 3" key="1">
    <citation type="submission" date="2017-11" db="EMBL/GenBank/DDBJ databases">
        <title>Isolation and Characterization of Methanogenic Archaea from Saline Meromictic Lake at Siberia.</title>
        <authorList>
            <person name="Shen Y."/>
            <person name="Huang H.-H."/>
            <person name="Lai M.-C."/>
            <person name="Chen S.-C."/>
        </authorList>
    </citation>
    <scope>NUCLEOTIDE SEQUENCE [LARGE SCALE GENOMIC DNA]</scope>
    <source>
        <strain evidence="2 3">SY-01</strain>
    </source>
</reference>
<dbReference type="EMBL" id="PGGK01000005">
    <property type="protein sequence ID" value="TGC09525.1"/>
    <property type="molecule type" value="Genomic_DNA"/>
</dbReference>
<dbReference type="InterPro" id="IPR013561">
    <property type="entry name" value="FilR1_middle_dom"/>
</dbReference>
<feature type="domain" description="Methanogenesis regulatory protein FilR1 middle" evidence="1">
    <location>
        <begin position="127"/>
        <end position="254"/>
    </location>
</feature>
<gene>
    <name evidence="2" type="ORF">CUN85_06780</name>
</gene>